<dbReference type="EMBL" id="LAZR01000001">
    <property type="protein sequence ID" value="KKO12631.1"/>
    <property type="molecule type" value="Genomic_DNA"/>
</dbReference>
<reference evidence="1" key="1">
    <citation type="journal article" date="2015" name="Nature">
        <title>Complex archaea that bridge the gap between prokaryotes and eukaryotes.</title>
        <authorList>
            <person name="Spang A."/>
            <person name="Saw J.H."/>
            <person name="Jorgensen S.L."/>
            <person name="Zaremba-Niedzwiedzka K."/>
            <person name="Martijn J."/>
            <person name="Lind A.E."/>
            <person name="van Eijk R."/>
            <person name="Schleper C."/>
            <person name="Guy L."/>
            <person name="Ettema T.J."/>
        </authorList>
    </citation>
    <scope>NUCLEOTIDE SEQUENCE</scope>
</reference>
<proteinExistence type="predicted"/>
<protein>
    <recommendedName>
        <fullName evidence="2">TonB-dependent receptor-like beta-barrel domain-containing protein</fullName>
    </recommendedName>
</protein>
<accession>A0A0F9W5S1</accession>
<sequence length="499" mass="55687">MPDRVTTLVTGLLPTTLECRLRRRLICCLLALLPPTSLSAQNSDAGEFPDAVEFDAGAFDNAAFDDSMFDGADLFDTATEAPRNFRFQLSQQTVTHLSKHRYSTPAGTTDTQHRGLENNRLGLNIRYQNPFAAGWLLQSSAQLRAYLPGDYEHDNPGRDGWEWRLNELFLQRSGAQNSFSFGRQTIVWGETIGMSVLDVINTTEYRDLTIIDIEDARLNQWLAVWDHFSDSGSWSSFINLYPEFDPVPVTGSPLFPEPAQMNGRPLRLGSYDGKRDLFEAGTRWNRTLIGSDIAVMAARLYENALRYTLPTDGSNRTRPHINDFILLGFSANRAIDRLLLTLDVAYSHGLLTDVLNLVADSDDSALWLPGFDTQNRISMAAGFEYGISATQQVSLGVQAQRFIGLPSDSASTLWRQRETEGNALLRYSQSLRNEELMLSATAQAALDGDEVLLNLTADYRLSDTWEVAGQIILTHAASDSALFFLERDVRAGLTLSWSF</sequence>
<evidence type="ECO:0000313" key="1">
    <source>
        <dbReference type="EMBL" id="KKO12631.1"/>
    </source>
</evidence>
<organism evidence="1">
    <name type="scientific">marine sediment metagenome</name>
    <dbReference type="NCBI Taxonomy" id="412755"/>
    <lineage>
        <taxon>unclassified sequences</taxon>
        <taxon>metagenomes</taxon>
        <taxon>ecological metagenomes</taxon>
    </lineage>
</organism>
<comment type="caution">
    <text evidence="1">The sequence shown here is derived from an EMBL/GenBank/DDBJ whole genome shotgun (WGS) entry which is preliminary data.</text>
</comment>
<dbReference type="AlphaFoldDB" id="A0A0F9W5S1"/>
<name>A0A0F9W5S1_9ZZZZ</name>
<evidence type="ECO:0008006" key="2">
    <source>
        <dbReference type="Google" id="ProtNLM"/>
    </source>
</evidence>
<gene>
    <name evidence="1" type="ORF">LCGC14_0006460</name>
</gene>